<dbReference type="KEGG" id="acan:ACA1_222800"/>
<evidence type="ECO:0000256" key="1">
    <source>
        <dbReference type="SAM" id="MobiDB-lite"/>
    </source>
</evidence>
<dbReference type="AlphaFoldDB" id="L8GS59"/>
<protein>
    <submittedName>
        <fullName evidence="2">Uncharacterized protein</fullName>
    </submittedName>
</protein>
<organism evidence="2 3">
    <name type="scientific">Acanthamoeba castellanii (strain ATCC 30010 / Neff)</name>
    <dbReference type="NCBI Taxonomy" id="1257118"/>
    <lineage>
        <taxon>Eukaryota</taxon>
        <taxon>Amoebozoa</taxon>
        <taxon>Discosea</taxon>
        <taxon>Longamoebia</taxon>
        <taxon>Centramoebida</taxon>
        <taxon>Acanthamoebidae</taxon>
        <taxon>Acanthamoeba</taxon>
    </lineage>
</organism>
<gene>
    <name evidence="2" type="ORF">ACA1_222800</name>
</gene>
<dbReference type="Proteomes" id="UP000011083">
    <property type="component" value="Unassembled WGS sequence"/>
</dbReference>
<proteinExistence type="predicted"/>
<evidence type="ECO:0000313" key="3">
    <source>
        <dbReference type="Proteomes" id="UP000011083"/>
    </source>
</evidence>
<dbReference type="VEuPathDB" id="AmoebaDB:ACA1_222800"/>
<keyword evidence="3" id="KW-1185">Reference proteome</keyword>
<reference evidence="2 3" key="1">
    <citation type="journal article" date="2013" name="Genome Biol.">
        <title>Genome of Acanthamoeba castellanii highlights extensive lateral gene transfer and early evolution of tyrosine kinase signaling.</title>
        <authorList>
            <person name="Clarke M."/>
            <person name="Lohan A.J."/>
            <person name="Liu B."/>
            <person name="Lagkouvardos I."/>
            <person name="Roy S."/>
            <person name="Zafar N."/>
            <person name="Bertelli C."/>
            <person name="Schilde C."/>
            <person name="Kianianmomeni A."/>
            <person name="Burglin T.R."/>
            <person name="Frech C."/>
            <person name="Turcotte B."/>
            <person name="Kopec K.O."/>
            <person name="Synnott J.M."/>
            <person name="Choo C."/>
            <person name="Paponov I."/>
            <person name="Finkler A."/>
            <person name="Soon Heng Tan C."/>
            <person name="Hutchins A.P."/>
            <person name="Weinmeier T."/>
            <person name="Rattei T."/>
            <person name="Chu J.S."/>
            <person name="Gimenez G."/>
            <person name="Irimia M."/>
            <person name="Rigden D.J."/>
            <person name="Fitzpatrick D.A."/>
            <person name="Lorenzo-Morales J."/>
            <person name="Bateman A."/>
            <person name="Chiu C.H."/>
            <person name="Tang P."/>
            <person name="Hegemann P."/>
            <person name="Fromm H."/>
            <person name="Raoult D."/>
            <person name="Greub G."/>
            <person name="Miranda-Saavedra D."/>
            <person name="Chen N."/>
            <person name="Nash P."/>
            <person name="Ginger M.L."/>
            <person name="Horn M."/>
            <person name="Schaap P."/>
            <person name="Caler L."/>
            <person name="Loftus B."/>
        </authorList>
    </citation>
    <scope>NUCLEOTIDE SEQUENCE [LARGE SCALE GENOMIC DNA]</scope>
    <source>
        <strain evidence="2 3">Neff</strain>
    </source>
</reference>
<sequence>MLKYQHGLPHGSQKWYDQRGVLVKQLRYKEGKYKEEVIIERRTYSPFNYPFRNPRLPLSSGTSSASSSPSAVLSFSPIISTSLKSATTPQAIFHTSCATESDKRGQHRPTFSKPLSLK</sequence>
<dbReference type="RefSeq" id="XP_004338027.1">
    <property type="nucleotide sequence ID" value="XM_004337979.1"/>
</dbReference>
<name>L8GS59_ACACF</name>
<feature type="region of interest" description="Disordered" evidence="1">
    <location>
        <begin position="96"/>
        <end position="118"/>
    </location>
</feature>
<accession>L8GS59</accession>
<evidence type="ECO:0000313" key="2">
    <source>
        <dbReference type="EMBL" id="ELR16014.1"/>
    </source>
</evidence>
<dbReference type="GeneID" id="14916761"/>
<dbReference type="EMBL" id="KB008010">
    <property type="protein sequence ID" value="ELR16014.1"/>
    <property type="molecule type" value="Genomic_DNA"/>
</dbReference>